<feature type="binding site" evidence="5">
    <location>
        <position position="34"/>
    </location>
    <ligand>
        <name>ATP</name>
        <dbReference type="ChEBI" id="CHEBI:30616"/>
    </ligand>
</feature>
<accession>A0ABR0N9D2</accession>
<dbReference type="PANTHER" id="PTHR48011">
    <property type="entry name" value="CCR4-NOT TRANSCRIPTIONAL COMPLEX SUBUNIT CAF120-RELATED"/>
    <property type="match status" value="1"/>
</dbReference>
<comment type="similarity">
    <text evidence="6">Belongs to the protein kinase superfamily.</text>
</comment>
<dbReference type="PROSITE" id="PS00107">
    <property type="entry name" value="PROTEIN_KINASE_ATP"/>
    <property type="match status" value="1"/>
</dbReference>
<evidence type="ECO:0000256" key="1">
    <source>
        <dbReference type="ARBA" id="ARBA00022679"/>
    </source>
</evidence>
<comment type="caution">
    <text evidence="8">The sequence shown here is derived from an EMBL/GenBank/DDBJ whole genome shotgun (WGS) entry which is preliminary data.</text>
</comment>
<dbReference type="Proteomes" id="UP001358586">
    <property type="component" value="Chromosome 11"/>
</dbReference>
<dbReference type="PROSITE" id="PS50011">
    <property type="entry name" value="PROTEIN_KINASE_DOM"/>
    <property type="match status" value="1"/>
</dbReference>
<evidence type="ECO:0000256" key="6">
    <source>
        <dbReference type="RuleBase" id="RU000304"/>
    </source>
</evidence>
<dbReference type="InterPro" id="IPR011009">
    <property type="entry name" value="Kinase-like_dom_sf"/>
</dbReference>
<protein>
    <recommendedName>
        <fullName evidence="7">Protein kinase domain-containing protein</fullName>
    </recommendedName>
</protein>
<gene>
    <name evidence="8" type="ORF">PVK06_041860</name>
</gene>
<keyword evidence="2 5" id="KW-0547">Nucleotide-binding</keyword>
<dbReference type="EMBL" id="JARKNE010000011">
    <property type="protein sequence ID" value="KAK5787207.1"/>
    <property type="molecule type" value="Genomic_DNA"/>
</dbReference>
<dbReference type="InterPro" id="IPR000719">
    <property type="entry name" value="Prot_kinase_dom"/>
</dbReference>
<dbReference type="SUPFAM" id="SSF56112">
    <property type="entry name" value="Protein kinase-like (PK-like)"/>
    <property type="match status" value="1"/>
</dbReference>
<keyword evidence="9" id="KW-1185">Reference proteome</keyword>
<keyword evidence="4 5" id="KW-0067">ATP-binding</keyword>
<dbReference type="Gene3D" id="1.10.510.10">
    <property type="entry name" value="Transferase(Phosphotransferase) domain 1"/>
    <property type="match status" value="1"/>
</dbReference>
<reference evidence="8 9" key="1">
    <citation type="submission" date="2023-03" db="EMBL/GenBank/DDBJ databases">
        <title>WGS of Gossypium arboreum.</title>
        <authorList>
            <person name="Yu D."/>
        </authorList>
    </citation>
    <scope>NUCLEOTIDE SEQUENCE [LARGE SCALE GENOMIC DNA]</scope>
    <source>
        <tissue evidence="8">Leaf</tissue>
    </source>
</reference>
<dbReference type="InterPro" id="IPR052751">
    <property type="entry name" value="Plant_MAPKKK"/>
</dbReference>
<name>A0ABR0N9D2_GOSAR</name>
<evidence type="ECO:0000313" key="9">
    <source>
        <dbReference type="Proteomes" id="UP001358586"/>
    </source>
</evidence>
<evidence type="ECO:0000256" key="2">
    <source>
        <dbReference type="ARBA" id="ARBA00022741"/>
    </source>
</evidence>
<dbReference type="Pfam" id="PF00069">
    <property type="entry name" value="Pkinase"/>
    <property type="match status" value="1"/>
</dbReference>
<dbReference type="SMART" id="SM00220">
    <property type="entry name" value="S_TKc"/>
    <property type="match status" value="1"/>
</dbReference>
<dbReference type="PROSITE" id="PS00108">
    <property type="entry name" value="PROTEIN_KINASE_ST"/>
    <property type="match status" value="1"/>
</dbReference>
<keyword evidence="6" id="KW-0723">Serine/threonine-protein kinase</keyword>
<feature type="domain" description="Protein kinase" evidence="7">
    <location>
        <begin position="3"/>
        <end position="269"/>
    </location>
</feature>
<evidence type="ECO:0000259" key="7">
    <source>
        <dbReference type="PROSITE" id="PS50011"/>
    </source>
</evidence>
<evidence type="ECO:0000256" key="5">
    <source>
        <dbReference type="PROSITE-ProRule" id="PRU10141"/>
    </source>
</evidence>
<dbReference type="PANTHER" id="PTHR48011:SF51">
    <property type="entry name" value="PROTEIN KINASE SUPERFAMILY PROTEIN"/>
    <property type="match status" value="1"/>
</dbReference>
<keyword evidence="1" id="KW-0808">Transferase</keyword>
<dbReference type="InterPro" id="IPR017441">
    <property type="entry name" value="Protein_kinase_ATP_BS"/>
</dbReference>
<sequence length="405" mass="46540">MEVLKIKVLGKGSYGVVYLVKTVAPAYNQIYALKSANEEYSLFLRKEEEILLKFVNCSNIIQCYGGFTSVEREQRMVYNIFLEYAPGGSLLDLIKKYGGKIPERDVNCYTQMILEGLLDIHEKGYIHSDLKPGNILVFPPQHCTRLSTLKIADFGLAKREGVQDTWIGFRGTKYYMSPESIVGEISGALDIWSLGCIVVQMITGRLPWDTCDGDKLNDKLLRGESPNIPEDMSELGKSFLKECFVVDPNKRWNAKHMLPRDDRQSLPCFQQKKVLRSRNIPPPPGFNIPNSVLLERRKNLEEQRARRMISSYQQRKAMGYLMKPLVLILMLWESLAEIEGELLEEKRKERPIVALLDMRGNTYQDINLDIWSKNFVHTVQKLHTFARLCPDSLIHYTSMSTSFDI</sequence>
<proteinExistence type="inferred from homology"/>
<evidence type="ECO:0000256" key="3">
    <source>
        <dbReference type="ARBA" id="ARBA00022777"/>
    </source>
</evidence>
<evidence type="ECO:0000313" key="8">
    <source>
        <dbReference type="EMBL" id="KAK5787207.1"/>
    </source>
</evidence>
<evidence type="ECO:0000256" key="4">
    <source>
        <dbReference type="ARBA" id="ARBA00022840"/>
    </source>
</evidence>
<dbReference type="InterPro" id="IPR008271">
    <property type="entry name" value="Ser/Thr_kinase_AS"/>
</dbReference>
<organism evidence="8 9">
    <name type="scientific">Gossypium arboreum</name>
    <name type="common">Tree cotton</name>
    <name type="synonym">Gossypium nanking</name>
    <dbReference type="NCBI Taxonomy" id="29729"/>
    <lineage>
        <taxon>Eukaryota</taxon>
        <taxon>Viridiplantae</taxon>
        <taxon>Streptophyta</taxon>
        <taxon>Embryophyta</taxon>
        <taxon>Tracheophyta</taxon>
        <taxon>Spermatophyta</taxon>
        <taxon>Magnoliopsida</taxon>
        <taxon>eudicotyledons</taxon>
        <taxon>Gunneridae</taxon>
        <taxon>Pentapetalae</taxon>
        <taxon>rosids</taxon>
        <taxon>malvids</taxon>
        <taxon>Malvales</taxon>
        <taxon>Malvaceae</taxon>
        <taxon>Malvoideae</taxon>
        <taxon>Gossypium</taxon>
    </lineage>
</organism>
<keyword evidence="3" id="KW-0418">Kinase</keyword>